<dbReference type="AlphaFoldDB" id="A0AAV4JS14"/>
<organism evidence="1 2">
    <name type="scientific">Elysia marginata</name>
    <dbReference type="NCBI Taxonomy" id="1093978"/>
    <lineage>
        <taxon>Eukaryota</taxon>
        <taxon>Metazoa</taxon>
        <taxon>Spiralia</taxon>
        <taxon>Lophotrochozoa</taxon>
        <taxon>Mollusca</taxon>
        <taxon>Gastropoda</taxon>
        <taxon>Heterobranchia</taxon>
        <taxon>Euthyneura</taxon>
        <taxon>Panpulmonata</taxon>
        <taxon>Sacoglossa</taxon>
        <taxon>Placobranchoidea</taxon>
        <taxon>Plakobranchidae</taxon>
        <taxon>Elysia</taxon>
    </lineage>
</organism>
<keyword evidence="2" id="KW-1185">Reference proteome</keyword>
<dbReference type="InterPro" id="IPR008042">
    <property type="entry name" value="Retrotrans_Pao"/>
</dbReference>
<protein>
    <submittedName>
        <fullName evidence="1">Transposon Tf2-6 polyprotein</fullName>
    </submittedName>
</protein>
<proteinExistence type="predicted"/>
<dbReference type="EMBL" id="BMAT01014047">
    <property type="protein sequence ID" value="GFS25559.1"/>
    <property type="molecule type" value="Genomic_DNA"/>
</dbReference>
<sequence>MSIWVEGLQEIKGWRIPRCFSLDAWDGRNKLTLIGYSDASEKAYGGNIYLRMANAEQCKVSLVISKTRVASIKKMALPRLELMGALLVARILVFLRNALNFPMDTSYCCFTDSTIVLGWIKADPSKWKEFVGNRVSEIQNLTNPSN</sequence>
<gene>
    <name evidence="1" type="ORF">ElyMa_007030000</name>
</gene>
<evidence type="ECO:0000313" key="2">
    <source>
        <dbReference type="Proteomes" id="UP000762676"/>
    </source>
</evidence>
<evidence type="ECO:0000313" key="1">
    <source>
        <dbReference type="EMBL" id="GFS25559.1"/>
    </source>
</evidence>
<dbReference type="Proteomes" id="UP000762676">
    <property type="component" value="Unassembled WGS sequence"/>
</dbReference>
<dbReference type="Pfam" id="PF05380">
    <property type="entry name" value="Peptidase_A17"/>
    <property type="match status" value="1"/>
</dbReference>
<reference evidence="1 2" key="1">
    <citation type="journal article" date="2021" name="Elife">
        <title>Chloroplast acquisition without the gene transfer in kleptoplastic sea slugs, Plakobranchus ocellatus.</title>
        <authorList>
            <person name="Maeda T."/>
            <person name="Takahashi S."/>
            <person name="Yoshida T."/>
            <person name="Shimamura S."/>
            <person name="Takaki Y."/>
            <person name="Nagai Y."/>
            <person name="Toyoda A."/>
            <person name="Suzuki Y."/>
            <person name="Arimoto A."/>
            <person name="Ishii H."/>
            <person name="Satoh N."/>
            <person name="Nishiyama T."/>
            <person name="Hasebe M."/>
            <person name="Maruyama T."/>
            <person name="Minagawa J."/>
            <person name="Obokata J."/>
            <person name="Shigenobu S."/>
        </authorList>
    </citation>
    <scope>NUCLEOTIDE SEQUENCE [LARGE SCALE GENOMIC DNA]</scope>
</reference>
<accession>A0AAV4JS14</accession>
<comment type="caution">
    <text evidence="1">The sequence shown here is derived from an EMBL/GenBank/DDBJ whole genome shotgun (WGS) entry which is preliminary data.</text>
</comment>
<dbReference type="PANTHER" id="PTHR47331">
    <property type="entry name" value="PHD-TYPE DOMAIN-CONTAINING PROTEIN"/>
    <property type="match status" value="1"/>
</dbReference>
<dbReference type="PANTHER" id="PTHR47331:SF5">
    <property type="entry name" value="RIBONUCLEASE H"/>
    <property type="match status" value="1"/>
</dbReference>
<name>A0AAV4JS14_9GAST</name>